<name>A0A1V9FG25_9BACT</name>
<proteinExistence type="predicted"/>
<dbReference type="EMBL" id="LVYD01000124">
    <property type="protein sequence ID" value="OQP57319.1"/>
    <property type="molecule type" value="Genomic_DNA"/>
</dbReference>
<dbReference type="STRING" id="1703345.A3860_11805"/>
<evidence type="ECO:0000313" key="1">
    <source>
        <dbReference type="EMBL" id="OQP57319.1"/>
    </source>
</evidence>
<dbReference type="PANTHER" id="PTHR38468:SF1">
    <property type="entry name" value="SLL0939 PROTEIN"/>
    <property type="match status" value="1"/>
</dbReference>
<reference evidence="1 2" key="1">
    <citation type="submission" date="2016-03" db="EMBL/GenBank/DDBJ databases">
        <title>Niastella vici sp. nov., isolated from farmland soil.</title>
        <authorList>
            <person name="Chen L."/>
            <person name="Wang D."/>
            <person name="Yang S."/>
            <person name="Wang G."/>
        </authorList>
    </citation>
    <scope>NUCLEOTIDE SEQUENCE [LARGE SCALE GENOMIC DNA]</scope>
    <source>
        <strain evidence="1 2">DJ57</strain>
    </source>
</reference>
<gene>
    <name evidence="1" type="ORF">A3860_11805</name>
</gene>
<accession>A0A1V9FG25</accession>
<keyword evidence="2" id="KW-1185">Reference proteome</keyword>
<dbReference type="Proteomes" id="UP000192796">
    <property type="component" value="Unassembled WGS sequence"/>
</dbReference>
<dbReference type="AlphaFoldDB" id="A0A1V9FG25"/>
<evidence type="ECO:0008006" key="3">
    <source>
        <dbReference type="Google" id="ProtNLM"/>
    </source>
</evidence>
<dbReference type="Pfam" id="PF07784">
    <property type="entry name" value="DUF1622"/>
    <property type="match status" value="1"/>
</dbReference>
<protein>
    <recommendedName>
        <fullName evidence="3">DUF1622 domain-containing protein</fullName>
    </recommendedName>
</protein>
<sequence length="115" mass="12318">MEQTAKLCTIYVGHAVETLAAFIIGLAVVKVMCHYTLTLFSKKGSFSKEAIRVQFGSSVAVSLEMLLGADVLATAVAPGWDAIGKLAAIAVIRTALNYFLGKELNHMPATPENYQ</sequence>
<dbReference type="PANTHER" id="PTHR38468">
    <property type="entry name" value="SLL0939 PROTEIN"/>
    <property type="match status" value="1"/>
</dbReference>
<comment type="caution">
    <text evidence="1">The sequence shown here is derived from an EMBL/GenBank/DDBJ whole genome shotgun (WGS) entry which is preliminary data.</text>
</comment>
<organism evidence="1 2">
    <name type="scientific">Niastella vici</name>
    <dbReference type="NCBI Taxonomy" id="1703345"/>
    <lineage>
        <taxon>Bacteria</taxon>
        <taxon>Pseudomonadati</taxon>
        <taxon>Bacteroidota</taxon>
        <taxon>Chitinophagia</taxon>
        <taxon>Chitinophagales</taxon>
        <taxon>Chitinophagaceae</taxon>
        <taxon>Niastella</taxon>
    </lineage>
</organism>
<dbReference type="InterPro" id="IPR012427">
    <property type="entry name" value="DUF1622"/>
</dbReference>
<evidence type="ECO:0000313" key="2">
    <source>
        <dbReference type="Proteomes" id="UP000192796"/>
    </source>
</evidence>